<evidence type="ECO:0000256" key="1">
    <source>
        <dbReference type="SAM" id="SignalP"/>
    </source>
</evidence>
<feature type="non-terminal residue" evidence="2">
    <location>
        <position position="1"/>
    </location>
</feature>
<dbReference type="EMBL" id="GBRD01012598">
    <property type="protein sequence ID" value="JAG53226.1"/>
    <property type="molecule type" value="Transcribed_RNA"/>
</dbReference>
<sequence length="158" mass="18038">VNPGVRTLHLATGFCVIVLSFRLNSPEAILEGITDFWRFFKSEMTDDTNLVGRLREFSPTTNDWVIFKAHMAAFFEANKGRITNDELKKNLFVNALTEDGYRLLANLSVPDTPEGKDYASLVKFFDDHFQVKESLYSARYKFTNAQRESGEGLSQWLA</sequence>
<accession>A0A0K8SIV2</accession>
<keyword evidence="1" id="KW-0732">Signal</keyword>
<feature type="signal peptide" evidence="1">
    <location>
        <begin position="1"/>
        <end position="20"/>
    </location>
</feature>
<organism evidence="2">
    <name type="scientific">Lygus hesperus</name>
    <name type="common">Western plant bug</name>
    <dbReference type="NCBI Taxonomy" id="30085"/>
    <lineage>
        <taxon>Eukaryota</taxon>
        <taxon>Metazoa</taxon>
        <taxon>Ecdysozoa</taxon>
        <taxon>Arthropoda</taxon>
        <taxon>Hexapoda</taxon>
        <taxon>Insecta</taxon>
        <taxon>Pterygota</taxon>
        <taxon>Neoptera</taxon>
        <taxon>Paraneoptera</taxon>
        <taxon>Hemiptera</taxon>
        <taxon>Heteroptera</taxon>
        <taxon>Panheteroptera</taxon>
        <taxon>Cimicomorpha</taxon>
        <taxon>Miridae</taxon>
        <taxon>Mirini</taxon>
        <taxon>Lygus</taxon>
    </lineage>
</organism>
<feature type="non-terminal residue" evidence="2">
    <location>
        <position position="158"/>
    </location>
</feature>
<protein>
    <submittedName>
        <fullName evidence="2">Uncharacterized protein</fullName>
    </submittedName>
</protein>
<reference evidence="2" key="1">
    <citation type="submission" date="2014-09" db="EMBL/GenBank/DDBJ databases">
        <authorList>
            <person name="Magalhaes I.L.F."/>
            <person name="Oliveira U."/>
            <person name="Santos F.R."/>
            <person name="Vidigal T.H.D.A."/>
            <person name="Brescovit A.D."/>
            <person name="Santos A.J."/>
        </authorList>
    </citation>
    <scope>NUCLEOTIDE SEQUENCE</scope>
</reference>
<evidence type="ECO:0000313" key="2">
    <source>
        <dbReference type="EMBL" id="JAG53226.1"/>
    </source>
</evidence>
<proteinExistence type="predicted"/>
<feature type="chain" id="PRO_5005519432" evidence="1">
    <location>
        <begin position="21"/>
        <end position="158"/>
    </location>
</feature>
<dbReference type="AlphaFoldDB" id="A0A0K8SIV2"/>
<name>A0A0K8SIV2_LYGHE</name>